<evidence type="ECO:0000313" key="1">
    <source>
        <dbReference type="EMBL" id="QHG65807.1"/>
    </source>
</evidence>
<sequence length="974" mass="107191">MALDDGKKLHTGTPDMTVLACSSKIVLALCMRRSPHDVLTGTPAQLLRTRTESEPLTRTIRTFGPRNLKVTPELPLLPDSVMVASLGGKVLFFDTADGDASLGLFDSAGRPLWTRNAQGTDSRCMYEARENGGRLVAVIEQPAAGQPRVRQKLAYGDVLDGQRQRNLVGVVTVEHDNAGELKTQAVALTGKVMLTGRRLLHAQAELPDWAGESANDLDDDVLTVAAGFNSVGALLIQTNAADVMTAYKYDISGAPCLTSLGKEFVEAMEFRTLQRRAEGALLLQEMSNGVVERFDYEPKTQRLARHLVFRPASHRSGGLVISDLNYRYDPVGNVISVVDQNVGPYVHRNRISDGQRLYTYDTLYRLVDATGRERSPVNHFSQESIAFSGGSVWRNYTEHYTYDDGGNLTHLKHNGGAGDRTRTLVVSERSNRAMVDGHALTPDNGFLSGGLQMQLEDGRALHWMADGQLGSVSLLRRLSASDDTERYCYASRGERVRKVTTLKTAGGVQTTTTTYAGGCEIRQRATEGRGVTQQSVLITEVAGGRLLEDRQEGKQYLRFAITDHLRSCMGETDQEGKLTAREEFTPYGTTAGLDEGVIESSGLLQRTYRHAGKELDATGLYYYGWRYYQPGLGRWLSADPGGMVDGSNLYTMCGDNPISFVDPDGRMKEDATSLPLVGNFPSFKAARRSSQTDVRKNQFAQVEAEKIGESVIGEGLADIGKRDPVFAKSLSRAHAAAKLGISFAKGVMERMNVGQGSDKELAVVSGYFFDKNRATLTPENIDKIHDDLSLLSHEIMAFSTDNLIGVSSRASSNVAAWVVEGDESKRIFVRDNYKASPRLLTWNIIHELTHFKLDSLDMWYVMSPFQKLPGHEGEGSFRKILNADIVNQRDMNLKTKGGYVFLGADAAEFEVGKFSDVSEADYVVDQMMKNADSIAMLIYVVNYHLNGPLKAQANRKSDLSRNSAGNLPVRRYSI</sequence>
<proteinExistence type="predicted"/>
<dbReference type="AlphaFoldDB" id="A0A6I6Y2G6"/>
<dbReference type="NCBIfam" id="TIGR03696">
    <property type="entry name" value="Rhs_assc_core"/>
    <property type="match status" value="1"/>
</dbReference>
<reference evidence="1 2" key="1">
    <citation type="submission" date="2020-02" db="EMBL/GenBank/DDBJ databases">
        <title>Pseudomonas Putida W5 Complete Genome Assembly.</title>
        <authorList>
            <person name="Yuan Z.-C."/>
            <person name="Shaw G.A."/>
            <person name="Cusano A.D."/>
            <person name="Caddey B.J."/>
            <person name="Weselowski B.J."/>
        </authorList>
    </citation>
    <scope>NUCLEOTIDE SEQUENCE [LARGE SCALE GENOMIC DNA]</scope>
    <source>
        <strain evidence="1 2">W5</strain>
    </source>
</reference>
<evidence type="ECO:0000313" key="2">
    <source>
        <dbReference type="Proteomes" id="UP000464480"/>
    </source>
</evidence>
<dbReference type="EMBL" id="CP026115">
    <property type="protein sequence ID" value="QHG65807.1"/>
    <property type="molecule type" value="Genomic_DNA"/>
</dbReference>
<dbReference type="RefSeq" id="WP_159411120.1">
    <property type="nucleotide sequence ID" value="NZ_CP026115.2"/>
</dbReference>
<name>A0A6I6Y2G6_PSEPU</name>
<dbReference type="InterPro" id="IPR050708">
    <property type="entry name" value="T6SS_VgrG/RHS"/>
</dbReference>
<dbReference type="InterPro" id="IPR022385">
    <property type="entry name" value="Rhs_assc_core"/>
</dbReference>
<dbReference type="PANTHER" id="PTHR32305:SF15">
    <property type="entry name" value="PROTEIN RHSA-RELATED"/>
    <property type="match status" value="1"/>
</dbReference>
<accession>A0A6I6Y2G6</accession>
<dbReference type="Proteomes" id="UP000464480">
    <property type="component" value="Chromosome"/>
</dbReference>
<dbReference type="PANTHER" id="PTHR32305">
    <property type="match status" value="1"/>
</dbReference>
<organism evidence="1 2">
    <name type="scientific">Pseudomonas putida</name>
    <name type="common">Arthrobacter siderocapsulatus</name>
    <dbReference type="NCBI Taxonomy" id="303"/>
    <lineage>
        <taxon>Bacteria</taxon>
        <taxon>Pseudomonadati</taxon>
        <taxon>Pseudomonadota</taxon>
        <taxon>Gammaproteobacteria</taxon>
        <taxon>Pseudomonadales</taxon>
        <taxon>Pseudomonadaceae</taxon>
        <taxon>Pseudomonas</taxon>
    </lineage>
</organism>
<gene>
    <name evidence="1" type="ORF">C2H86_15960</name>
</gene>
<protein>
    <submittedName>
        <fullName evidence="1">RHS repeat-associated core domain-containing protein</fullName>
    </submittedName>
</protein>
<dbReference type="Gene3D" id="2.180.10.10">
    <property type="entry name" value="RHS repeat-associated core"/>
    <property type="match status" value="1"/>
</dbReference>